<protein>
    <submittedName>
        <fullName evidence="4">ALS2 C-terminal-like</fullName>
    </submittedName>
</protein>
<dbReference type="Gene3D" id="1.20.1050.80">
    <property type="entry name" value="VPS9 domain"/>
    <property type="match status" value="1"/>
</dbReference>
<evidence type="ECO:0000313" key="4">
    <source>
        <dbReference type="EMBL" id="KAK9395994.1"/>
    </source>
</evidence>
<evidence type="ECO:0000259" key="3">
    <source>
        <dbReference type="PROSITE" id="PS51205"/>
    </source>
</evidence>
<dbReference type="Pfam" id="PF02493">
    <property type="entry name" value="MORN"/>
    <property type="match status" value="7"/>
</dbReference>
<name>A0AAW1B283_CROAD</name>
<dbReference type="AlphaFoldDB" id="A0AAW1B283"/>
<dbReference type="SUPFAM" id="SSF82185">
    <property type="entry name" value="Histone H3 K4-specific methyltransferase SET7/9 N-terminal domain"/>
    <property type="match status" value="2"/>
</dbReference>
<sequence>MSITEVISSLLRVEETFSAHLARINTVVLKPLLQTGSLENIKFFPLLNDHFQVIWHLTEANYRTLKETYSTSESVDLPDIYLICKADSFLNAYIQYFFTFGTCVVVQDFEQAARSKNDIWRLQKPALQEFLADFSLDTCLAMGLHTVLQKPFRDHLQQYACVLAKLKTATRQSLEAEKISEASEKFAKLRSCLSRILDEACLTARLWKSMGAKCTEALCTPERRLLEDSENIHICARPGRADRVLLFNDILVLMQGNNLQSFDLKLLWIDTSYSENENCALLIVTPEDNFFLLAKAAKAKAVWQWKINRAVGQALQDKRDLPLWGDTGKGPKSDPPLCRCASFTFRTEERFRSATYEGEWCLGKPHGKGKLTWPNGQNYAGDFKKGFENGFGICLIPQESKDHYNCYKCHWRDGQMNGYGICEYGNEMVYKGYFKDNVREGFGVLDSPPSTGHPFKYTGHWKKDKKTGYGVWDDKERGERYIGMWQNDQRHGAGIVVTQSGLCFQRTFHLDKMVGSGILLLEDGSIYEGNFTNDLKFVGKGKLTFPNGFVLEDTFANKSREGCQVPGVANSSGDHQAVTRSAIQLGQEDFPVEKRWEDLYNQFLAFIRAGGQADDEESFMGFHVQTSRELRKSQENLFSHGGTEEASEKTDFLEELIKHQDPEARRNCLQQALESSLHPLGKLLKALVLVFQSTYSGIGANKHLLRMAQEEAKHYAKKIWEFYQALLQLAFKVKGFKSPQNTEKRDSDGGSVLLPLILPYFYPELLMLYMVAHEKQDEIYCQRIVSLSLLSDVTLLEYLEVQRHFWPLKDLSLSSNQRQSLVKDQCFLSATECLQKLITTVDPQEKLDILQKTYEEIEETINQLLGKEYNLPMDDFLPLLVYVVTRARIQHLGAEIHLIRDLMDPTNGGRHDFLLTALEVKREGGRERGREEGWKERKEERKERRKYERKGRKKGKGGKKEGRGRKERKEERKEGRKKDGRKGKEGWKEREGRKWKEGREGKEKEGRKERKKEGRNQPSLPLYLQWNPSSSTAELDV</sequence>
<feature type="domain" description="VPS9" evidence="3">
    <location>
        <begin position="789"/>
        <end position="934"/>
    </location>
</feature>
<reference evidence="4 5" key="1">
    <citation type="journal article" date="2024" name="Proc. Natl. Acad. Sci. U.S.A.">
        <title>The genetic regulatory architecture and epigenomic basis for age-related changes in rattlesnake venom.</title>
        <authorList>
            <person name="Hogan M.P."/>
            <person name="Holding M.L."/>
            <person name="Nystrom G.S."/>
            <person name="Colston T.J."/>
            <person name="Bartlett D.A."/>
            <person name="Mason A.J."/>
            <person name="Ellsworth S.A."/>
            <person name="Rautsaw R.M."/>
            <person name="Lawrence K.C."/>
            <person name="Strickland J.L."/>
            <person name="He B."/>
            <person name="Fraser P."/>
            <person name="Margres M.J."/>
            <person name="Gilbert D.M."/>
            <person name="Gibbs H.L."/>
            <person name="Parkinson C.L."/>
            <person name="Rokyta D.R."/>
        </authorList>
    </citation>
    <scope>NUCLEOTIDE SEQUENCE [LARGE SCALE GENOMIC DNA]</scope>
    <source>
        <strain evidence="4">DRR0105</strain>
    </source>
</reference>
<keyword evidence="1" id="KW-0677">Repeat</keyword>
<feature type="region of interest" description="Disordered" evidence="2">
    <location>
        <begin position="925"/>
        <end position="1037"/>
    </location>
</feature>
<dbReference type="GO" id="GO:0031267">
    <property type="term" value="F:small GTPase binding"/>
    <property type="evidence" value="ECO:0007669"/>
    <property type="project" value="TreeGrafter"/>
</dbReference>
<keyword evidence="5" id="KW-1185">Reference proteome</keyword>
<evidence type="ECO:0000256" key="1">
    <source>
        <dbReference type="ARBA" id="ARBA00022737"/>
    </source>
</evidence>
<dbReference type="SUPFAM" id="SSF48065">
    <property type="entry name" value="DBL homology domain (DH-domain)"/>
    <property type="match status" value="1"/>
</dbReference>
<dbReference type="InterPro" id="IPR003409">
    <property type="entry name" value="MORN"/>
</dbReference>
<dbReference type="PROSITE" id="PS51205">
    <property type="entry name" value="VPS9"/>
    <property type="match status" value="1"/>
</dbReference>
<dbReference type="InterPro" id="IPR003123">
    <property type="entry name" value="VPS9"/>
</dbReference>
<dbReference type="Proteomes" id="UP001474421">
    <property type="component" value="Unassembled WGS sequence"/>
</dbReference>
<dbReference type="InterPro" id="IPR035899">
    <property type="entry name" value="DBL_dom_sf"/>
</dbReference>
<organism evidence="4 5">
    <name type="scientific">Crotalus adamanteus</name>
    <name type="common">Eastern diamondback rattlesnake</name>
    <dbReference type="NCBI Taxonomy" id="8729"/>
    <lineage>
        <taxon>Eukaryota</taxon>
        <taxon>Metazoa</taxon>
        <taxon>Chordata</taxon>
        <taxon>Craniata</taxon>
        <taxon>Vertebrata</taxon>
        <taxon>Euteleostomi</taxon>
        <taxon>Lepidosauria</taxon>
        <taxon>Squamata</taxon>
        <taxon>Bifurcata</taxon>
        <taxon>Unidentata</taxon>
        <taxon>Episquamata</taxon>
        <taxon>Toxicofera</taxon>
        <taxon>Serpentes</taxon>
        <taxon>Colubroidea</taxon>
        <taxon>Viperidae</taxon>
        <taxon>Crotalinae</taxon>
        <taxon>Crotalus</taxon>
    </lineage>
</organism>
<dbReference type="SMART" id="SM00698">
    <property type="entry name" value="MORN"/>
    <property type="match status" value="7"/>
</dbReference>
<dbReference type="Gene3D" id="1.20.900.10">
    <property type="entry name" value="Dbl homology (DH) domain"/>
    <property type="match status" value="1"/>
</dbReference>
<dbReference type="SUPFAM" id="SSF109993">
    <property type="entry name" value="VPS9 domain"/>
    <property type="match status" value="1"/>
</dbReference>
<feature type="compositionally biased region" description="Polar residues" evidence="2">
    <location>
        <begin position="1026"/>
        <end position="1037"/>
    </location>
</feature>
<comment type="caution">
    <text evidence="4">The sequence shown here is derived from an EMBL/GenBank/DDBJ whole genome shotgun (WGS) entry which is preliminary data.</text>
</comment>
<dbReference type="GO" id="GO:0031410">
    <property type="term" value="C:cytoplasmic vesicle"/>
    <property type="evidence" value="ECO:0007669"/>
    <property type="project" value="TreeGrafter"/>
</dbReference>
<accession>A0AAW1B283</accession>
<dbReference type="Pfam" id="PF25383">
    <property type="entry name" value="PH_alsin"/>
    <property type="match status" value="1"/>
</dbReference>
<dbReference type="Gene3D" id="2.30.29.30">
    <property type="entry name" value="Pleckstrin-homology domain (PH domain)/Phosphotyrosine-binding domain (PTB)"/>
    <property type="match status" value="1"/>
</dbReference>
<dbReference type="PANTHER" id="PTHR46089">
    <property type="entry name" value="ALSIN HOMOLOG"/>
    <property type="match status" value="1"/>
</dbReference>
<dbReference type="EMBL" id="JAOTOJ010000008">
    <property type="protein sequence ID" value="KAK9395994.1"/>
    <property type="molecule type" value="Genomic_DNA"/>
</dbReference>
<dbReference type="PANTHER" id="PTHR46089:SF1">
    <property type="entry name" value="ALS2 C-TERMINAL-LIKE PROTEIN"/>
    <property type="match status" value="1"/>
</dbReference>
<dbReference type="InterPro" id="IPR051984">
    <property type="entry name" value="Alsin"/>
</dbReference>
<gene>
    <name evidence="4" type="ORF">NXF25_019355</name>
</gene>
<dbReference type="GO" id="GO:0005085">
    <property type="term" value="F:guanyl-nucleotide exchange factor activity"/>
    <property type="evidence" value="ECO:0007669"/>
    <property type="project" value="TreeGrafter"/>
</dbReference>
<feature type="compositionally biased region" description="Basic and acidic residues" evidence="2">
    <location>
        <begin position="925"/>
        <end position="946"/>
    </location>
</feature>
<dbReference type="Pfam" id="PF02204">
    <property type="entry name" value="VPS9"/>
    <property type="match status" value="1"/>
</dbReference>
<dbReference type="Gene3D" id="2.20.110.10">
    <property type="entry name" value="Histone H3 K4-specific methyltransferase SET7/9 N-terminal domain"/>
    <property type="match status" value="2"/>
</dbReference>
<dbReference type="InterPro" id="IPR057248">
    <property type="entry name" value="Alsin-like_PH"/>
</dbReference>
<feature type="compositionally biased region" description="Basic residues" evidence="2">
    <location>
        <begin position="947"/>
        <end position="966"/>
    </location>
</feature>
<dbReference type="GO" id="GO:0016197">
    <property type="term" value="P:endosomal transport"/>
    <property type="evidence" value="ECO:0007669"/>
    <property type="project" value="TreeGrafter"/>
</dbReference>
<feature type="compositionally biased region" description="Basic and acidic residues" evidence="2">
    <location>
        <begin position="967"/>
        <end position="1015"/>
    </location>
</feature>
<evidence type="ECO:0000256" key="2">
    <source>
        <dbReference type="SAM" id="MobiDB-lite"/>
    </source>
</evidence>
<evidence type="ECO:0000313" key="5">
    <source>
        <dbReference type="Proteomes" id="UP001474421"/>
    </source>
</evidence>
<dbReference type="InterPro" id="IPR037191">
    <property type="entry name" value="VPS9_dom_sf"/>
</dbReference>
<proteinExistence type="predicted"/>
<dbReference type="InterPro" id="IPR011993">
    <property type="entry name" value="PH-like_dom_sf"/>
</dbReference>